<dbReference type="Proteomes" id="UP000219338">
    <property type="component" value="Unassembled WGS sequence"/>
</dbReference>
<reference evidence="3" key="1">
    <citation type="journal article" date="2017" name="Nat. Ecol. Evol.">
        <title>Genome expansion and lineage-specific genetic innovations in the forest pathogenic fungi Armillaria.</title>
        <authorList>
            <person name="Sipos G."/>
            <person name="Prasanna A.N."/>
            <person name="Walter M.C."/>
            <person name="O'Connor E."/>
            <person name="Balint B."/>
            <person name="Krizsan K."/>
            <person name="Kiss B."/>
            <person name="Hess J."/>
            <person name="Varga T."/>
            <person name="Slot J."/>
            <person name="Riley R."/>
            <person name="Boka B."/>
            <person name="Rigling D."/>
            <person name="Barry K."/>
            <person name="Lee J."/>
            <person name="Mihaltcheva S."/>
            <person name="LaButti K."/>
            <person name="Lipzen A."/>
            <person name="Waldron R."/>
            <person name="Moloney N.M."/>
            <person name="Sperisen C."/>
            <person name="Kredics L."/>
            <person name="Vagvoelgyi C."/>
            <person name="Patrignani A."/>
            <person name="Fitzpatrick D."/>
            <person name="Nagy I."/>
            <person name="Doyle S."/>
            <person name="Anderson J.B."/>
            <person name="Grigoriev I.V."/>
            <person name="Gueldener U."/>
            <person name="Muensterkoetter M."/>
            <person name="Nagy L.G."/>
        </authorList>
    </citation>
    <scope>NUCLEOTIDE SEQUENCE [LARGE SCALE GENOMIC DNA]</scope>
    <source>
        <strain evidence="3">C18/9</strain>
    </source>
</reference>
<dbReference type="AlphaFoldDB" id="A0A284QY75"/>
<evidence type="ECO:0000313" key="2">
    <source>
        <dbReference type="EMBL" id="SJL01355.1"/>
    </source>
</evidence>
<keyword evidence="1" id="KW-0812">Transmembrane</keyword>
<evidence type="ECO:0000313" key="3">
    <source>
        <dbReference type="Proteomes" id="UP000219338"/>
    </source>
</evidence>
<feature type="transmembrane region" description="Helical" evidence="1">
    <location>
        <begin position="66"/>
        <end position="87"/>
    </location>
</feature>
<protein>
    <submittedName>
        <fullName evidence="2">Uncharacterized protein</fullName>
    </submittedName>
</protein>
<keyword evidence="1" id="KW-0472">Membrane</keyword>
<dbReference type="EMBL" id="FUEG01000003">
    <property type="protein sequence ID" value="SJL01355.1"/>
    <property type="molecule type" value="Genomic_DNA"/>
</dbReference>
<accession>A0A284QY75</accession>
<gene>
    <name evidence="2" type="ORF">ARMOST_04675</name>
</gene>
<sequence>MSGTHRKGSIRVRFYSPKTLLSLSPDMAIDLPVTLVALTAGAYSFLMIDRGHSTNARPISSSKMKLTCAALFPSLGTIFLSYTGLYFRVIGPIAEPFSPATMTTYTPCCRRRQSHVHFSLPVTILDRAFTSFVLRLTNILHCCFYTSRGGEHGRNKT</sequence>
<keyword evidence="3" id="KW-1185">Reference proteome</keyword>
<feature type="transmembrane region" description="Helical" evidence="1">
    <location>
        <begin position="27"/>
        <end position="46"/>
    </location>
</feature>
<organism evidence="2 3">
    <name type="scientific">Armillaria ostoyae</name>
    <name type="common">Armillaria root rot fungus</name>
    <dbReference type="NCBI Taxonomy" id="47428"/>
    <lineage>
        <taxon>Eukaryota</taxon>
        <taxon>Fungi</taxon>
        <taxon>Dikarya</taxon>
        <taxon>Basidiomycota</taxon>
        <taxon>Agaricomycotina</taxon>
        <taxon>Agaricomycetes</taxon>
        <taxon>Agaricomycetidae</taxon>
        <taxon>Agaricales</taxon>
        <taxon>Marasmiineae</taxon>
        <taxon>Physalacriaceae</taxon>
        <taxon>Armillaria</taxon>
    </lineage>
</organism>
<keyword evidence="1" id="KW-1133">Transmembrane helix</keyword>
<name>A0A284QY75_ARMOS</name>
<evidence type="ECO:0000256" key="1">
    <source>
        <dbReference type="SAM" id="Phobius"/>
    </source>
</evidence>
<proteinExistence type="predicted"/>